<sequence length="42" mass="4590">MMQADGLYRIARIVGWVVLASMVAAILYACITGIRYWSGIGV</sequence>
<name>A0A4R3URB1_9BURK</name>
<gene>
    <name evidence="2" type="ORF">EV686_11280</name>
</gene>
<keyword evidence="3" id="KW-1185">Reference proteome</keyword>
<keyword evidence="1" id="KW-0472">Membrane</keyword>
<dbReference type="AlphaFoldDB" id="A0A4R3URB1"/>
<comment type="caution">
    <text evidence="2">The sequence shown here is derived from an EMBL/GenBank/DDBJ whole genome shotgun (WGS) entry which is preliminary data.</text>
</comment>
<keyword evidence="1" id="KW-0812">Transmembrane</keyword>
<dbReference type="EMBL" id="SMBX01000012">
    <property type="protein sequence ID" value="TCU93197.1"/>
    <property type="molecule type" value="Genomic_DNA"/>
</dbReference>
<proteinExistence type="predicted"/>
<protein>
    <submittedName>
        <fullName evidence="2">Uncharacterized protein</fullName>
    </submittedName>
</protein>
<evidence type="ECO:0000256" key="1">
    <source>
        <dbReference type="SAM" id="Phobius"/>
    </source>
</evidence>
<evidence type="ECO:0000313" key="2">
    <source>
        <dbReference type="EMBL" id="TCU93197.1"/>
    </source>
</evidence>
<keyword evidence="1" id="KW-1133">Transmembrane helix</keyword>
<feature type="transmembrane region" description="Helical" evidence="1">
    <location>
        <begin position="12"/>
        <end position="37"/>
    </location>
</feature>
<dbReference type="Proteomes" id="UP000294692">
    <property type="component" value="Unassembled WGS sequence"/>
</dbReference>
<evidence type="ECO:0000313" key="3">
    <source>
        <dbReference type="Proteomes" id="UP000294692"/>
    </source>
</evidence>
<accession>A0A4R3URB1</accession>
<organism evidence="2 3">
    <name type="scientific">Paracandidimonas soli</name>
    <dbReference type="NCBI Taxonomy" id="1917182"/>
    <lineage>
        <taxon>Bacteria</taxon>
        <taxon>Pseudomonadati</taxon>
        <taxon>Pseudomonadota</taxon>
        <taxon>Betaproteobacteria</taxon>
        <taxon>Burkholderiales</taxon>
        <taxon>Alcaligenaceae</taxon>
        <taxon>Paracandidimonas</taxon>
    </lineage>
</organism>
<reference evidence="2 3" key="1">
    <citation type="submission" date="2019-03" db="EMBL/GenBank/DDBJ databases">
        <title>Genomic Encyclopedia of Type Strains, Phase IV (KMG-IV): sequencing the most valuable type-strain genomes for metagenomic binning, comparative biology and taxonomic classification.</title>
        <authorList>
            <person name="Goeker M."/>
        </authorList>
    </citation>
    <scope>NUCLEOTIDE SEQUENCE [LARGE SCALE GENOMIC DNA]</scope>
    <source>
        <strain evidence="2 3">DSM 100048</strain>
    </source>
</reference>